<protein>
    <submittedName>
        <fullName evidence="1">Uncharacterized protein</fullName>
    </submittedName>
</protein>
<evidence type="ECO:0000313" key="2">
    <source>
        <dbReference type="Proteomes" id="UP000004315"/>
    </source>
</evidence>
<comment type="caution">
    <text evidence="1">The sequence shown here is derived from an EMBL/GenBank/DDBJ whole genome shotgun (WGS) entry which is preliminary data.</text>
</comment>
<gene>
    <name evidence="1" type="ORF">EUBIFOR_02160</name>
</gene>
<accession>B7CD81</accession>
<proteinExistence type="predicted"/>
<name>B7CD81_9FIRM</name>
<keyword evidence="2" id="KW-1185">Reference proteome</keyword>
<reference evidence="1 2" key="2">
    <citation type="submission" date="2008-11" db="EMBL/GenBank/DDBJ databases">
        <title>Draft genome sequence of Eubacterium biforme (DSM 3989).</title>
        <authorList>
            <person name="Sudarsanam P."/>
            <person name="Ley R."/>
            <person name="Guruge J."/>
            <person name="Turnbaugh P.J."/>
            <person name="Mahowald M."/>
            <person name="Liep D."/>
            <person name="Gordon J."/>
        </authorList>
    </citation>
    <scope>NUCLEOTIDE SEQUENCE [LARGE SCALE GENOMIC DNA]</scope>
    <source>
        <strain evidence="1 2">DSM 3989</strain>
    </source>
</reference>
<reference evidence="1 2" key="1">
    <citation type="submission" date="2008-10" db="EMBL/GenBank/DDBJ databases">
        <authorList>
            <person name="Fulton L."/>
            <person name="Clifton S."/>
            <person name="Fulton B."/>
            <person name="Xu J."/>
            <person name="Minx P."/>
            <person name="Pepin K.H."/>
            <person name="Johnson M."/>
            <person name="Bhonagiri V."/>
            <person name="Nash W.E."/>
            <person name="Mardis E.R."/>
            <person name="Wilson R.K."/>
        </authorList>
    </citation>
    <scope>NUCLEOTIDE SEQUENCE [LARGE SCALE GENOMIC DNA]</scope>
    <source>
        <strain evidence="1 2">DSM 3989</strain>
    </source>
</reference>
<evidence type="ECO:0000313" key="1">
    <source>
        <dbReference type="EMBL" id="EEC89285.1"/>
    </source>
</evidence>
<sequence>MQEGKYINRYEVLFTLAKEYTGCDTKGILLSIKKRMHQITDFFRIVEMKKDDLFGYKHLQPIHIGTQDKFMYIHKMQM</sequence>
<dbReference type="HOGENOM" id="CLU_2617180_0_0_9"/>
<dbReference type="EMBL" id="ABYT01000111">
    <property type="protein sequence ID" value="EEC89285.1"/>
    <property type="molecule type" value="Genomic_DNA"/>
</dbReference>
<dbReference type="RefSeq" id="WP_003865942.1">
    <property type="nucleotide sequence ID" value="NZ_DS996847.1"/>
</dbReference>
<dbReference type="Proteomes" id="UP000004315">
    <property type="component" value="Unassembled WGS sequence"/>
</dbReference>
<dbReference type="AlphaFoldDB" id="B7CD81"/>
<organism evidence="1 2">
    <name type="scientific">Holdemanella biformis DSM 3989</name>
    <dbReference type="NCBI Taxonomy" id="518637"/>
    <lineage>
        <taxon>Bacteria</taxon>
        <taxon>Bacillati</taxon>
        <taxon>Bacillota</taxon>
        <taxon>Erysipelotrichia</taxon>
        <taxon>Erysipelotrichales</taxon>
        <taxon>Erysipelotrichaceae</taxon>
        <taxon>Holdemanella</taxon>
    </lineage>
</organism>